<feature type="domain" description="ACT" evidence="1">
    <location>
        <begin position="6"/>
        <end position="41"/>
    </location>
</feature>
<sequence length="41" mass="4385">MAVREQLIVSWQNRSGELANVCRVLSDVGINIEALATAEAG</sequence>
<gene>
    <name evidence="2" type="ORF">METZ01_LOCUS49670</name>
</gene>
<dbReference type="InterPro" id="IPR002912">
    <property type="entry name" value="ACT_dom"/>
</dbReference>
<accession>A0A381RY88</accession>
<proteinExistence type="predicted"/>
<dbReference type="AlphaFoldDB" id="A0A381RY88"/>
<feature type="non-terminal residue" evidence="2">
    <location>
        <position position="41"/>
    </location>
</feature>
<evidence type="ECO:0000259" key="1">
    <source>
        <dbReference type="PROSITE" id="PS51671"/>
    </source>
</evidence>
<dbReference type="SUPFAM" id="SSF55021">
    <property type="entry name" value="ACT-like"/>
    <property type="match status" value="1"/>
</dbReference>
<organism evidence="2">
    <name type="scientific">marine metagenome</name>
    <dbReference type="NCBI Taxonomy" id="408172"/>
    <lineage>
        <taxon>unclassified sequences</taxon>
        <taxon>metagenomes</taxon>
        <taxon>ecological metagenomes</taxon>
    </lineage>
</organism>
<dbReference type="InterPro" id="IPR045865">
    <property type="entry name" value="ACT-like_dom_sf"/>
</dbReference>
<evidence type="ECO:0000313" key="2">
    <source>
        <dbReference type="EMBL" id="SUZ96816.1"/>
    </source>
</evidence>
<dbReference type="PROSITE" id="PS51671">
    <property type="entry name" value="ACT"/>
    <property type="match status" value="1"/>
</dbReference>
<dbReference type="Gene3D" id="3.30.2130.10">
    <property type="entry name" value="VC0802-like"/>
    <property type="match status" value="1"/>
</dbReference>
<reference evidence="2" key="1">
    <citation type="submission" date="2018-05" db="EMBL/GenBank/DDBJ databases">
        <authorList>
            <person name="Lanie J.A."/>
            <person name="Ng W.-L."/>
            <person name="Kazmierczak K.M."/>
            <person name="Andrzejewski T.M."/>
            <person name="Davidsen T.M."/>
            <person name="Wayne K.J."/>
            <person name="Tettelin H."/>
            <person name="Glass J.I."/>
            <person name="Rusch D."/>
            <person name="Podicherti R."/>
            <person name="Tsui H.-C.T."/>
            <person name="Winkler M.E."/>
        </authorList>
    </citation>
    <scope>NUCLEOTIDE SEQUENCE</scope>
</reference>
<name>A0A381RY88_9ZZZZ</name>
<dbReference type="EMBL" id="UINC01002451">
    <property type="protein sequence ID" value="SUZ96816.1"/>
    <property type="molecule type" value="Genomic_DNA"/>
</dbReference>
<protein>
    <recommendedName>
        <fullName evidence="1">ACT domain-containing protein</fullName>
    </recommendedName>
</protein>